<evidence type="ECO:0000313" key="7">
    <source>
        <dbReference type="EMBL" id="KAK4204603.1"/>
    </source>
</evidence>
<evidence type="ECO:0000256" key="1">
    <source>
        <dbReference type="ARBA" id="ARBA00001946"/>
    </source>
</evidence>
<evidence type="ECO:0000256" key="6">
    <source>
        <dbReference type="PIRSR" id="PIRSR600760-2"/>
    </source>
</evidence>
<gene>
    <name evidence="7" type="ORF">QBC40DRAFT_272607</name>
</gene>
<comment type="caution">
    <text evidence="7">The sequence shown here is derived from an EMBL/GenBank/DDBJ whole genome shotgun (WGS) entry which is preliminary data.</text>
</comment>
<comment type="cofactor">
    <cofactor evidence="1 6">
        <name>Mg(2+)</name>
        <dbReference type="ChEBI" id="CHEBI:18420"/>
    </cofactor>
</comment>
<keyword evidence="3 6" id="KW-0479">Metal-binding</keyword>
<evidence type="ECO:0000256" key="4">
    <source>
        <dbReference type="ARBA" id="ARBA00022801"/>
    </source>
</evidence>
<dbReference type="Proteomes" id="UP001303160">
    <property type="component" value="Unassembled WGS sequence"/>
</dbReference>
<keyword evidence="8" id="KW-1185">Reference proteome</keyword>
<accession>A0AAN6XPK9</accession>
<dbReference type="GO" id="GO:0000103">
    <property type="term" value="P:sulfate assimilation"/>
    <property type="evidence" value="ECO:0007669"/>
    <property type="project" value="TreeGrafter"/>
</dbReference>
<dbReference type="InterPro" id="IPR051090">
    <property type="entry name" value="Inositol_monoP_superfamily"/>
</dbReference>
<dbReference type="SUPFAM" id="SSF56655">
    <property type="entry name" value="Carbohydrate phosphatase"/>
    <property type="match status" value="1"/>
</dbReference>
<organism evidence="7 8">
    <name type="scientific">Triangularia verruculosa</name>
    <dbReference type="NCBI Taxonomy" id="2587418"/>
    <lineage>
        <taxon>Eukaryota</taxon>
        <taxon>Fungi</taxon>
        <taxon>Dikarya</taxon>
        <taxon>Ascomycota</taxon>
        <taxon>Pezizomycotina</taxon>
        <taxon>Sordariomycetes</taxon>
        <taxon>Sordariomycetidae</taxon>
        <taxon>Sordariales</taxon>
        <taxon>Podosporaceae</taxon>
        <taxon>Triangularia</taxon>
    </lineage>
</organism>
<name>A0AAN6XPK9_9PEZI</name>
<dbReference type="PANTHER" id="PTHR43200:SF2">
    <property type="entry name" value="3'(2'),5'-BISPHOSPHATE NUCLEOTIDASE"/>
    <property type="match status" value="1"/>
</dbReference>
<reference evidence="7" key="2">
    <citation type="submission" date="2023-05" db="EMBL/GenBank/DDBJ databases">
        <authorList>
            <consortium name="Lawrence Berkeley National Laboratory"/>
            <person name="Steindorff A."/>
            <person name="Hensen N."/>
            <person name="Bonometti L."/>
            <person name="Westerberg I."/>
            <person name="Brannstrom I.O."/>
            <person name="Guillou S."/>
            <person name="Cros-Aarteil S."/>
            <person name="Calhoun S."/>
            <person name="Haridas S."/>
            <person name="Kuo A."/>
            <person name="Mondo S."/>
            <person name="Pangilinan J."/>
            <person name="Riley R."/>
            <person name="Labutti K."/>
            <person name="Andreopoulos B."/>
            <person name="Lipzen A."/>
            <person name="Chen C."/>
            <person name="Yanf M."/>
            <person name="Daum C."/>
            <person name="Ng V."/>
            <person name="Clum A."/>
            <person name="Ohm R."/>
            <person name="Martin F."/>
            <person name="Silar P."/>
            <person name="Natvig D."/>
            <person name="Lalanne C."/>
            <person name="Gautier V."/>
            <person name="Ament-Velasquez S.L."/>
            <person name="Kruys A."/>
            <person name="Hutchinson M.I."/>
            <person name="Powell A.J."/>
            <person name="Barry K."/>
            <person name="Miller A.N."/>
            <person name="Grigoriev I.V."/>
            <person name="Debuchy R."/>
            <person name="Gladieux P."/>
            <person name="Thoren M.H."/>
            <person name="Johannesson H."/>
        </authorList>
    </citation>
    <scope>NUCLEOTIDE SEQUENCE</scope>
    <source>
        <strain evidence="7">CBS 315.58</strain>
    </source>
</reference>
<dbReference type="Gene3D" id="3.40.190.80">
    <property type="match status" value="1"/>
</dbReference>
<evidence type="ECO:0000256" key="3">
    <source>
        <dbReference type="ARBA" id="ARBA00022723"/>
    </source>
</evidence>
<dbReference type="InterPro" id="IPR000760">
    <property type="entry name" value="Inositol_monophosphatase-like"/>
</dbReference>
<keyword evidence="5 6" id="KW-0460">Magnesium</keyword>
<dbReference type="PROSITE" id="PS00629">
    <property type="entry name" value="IMP_1"/>
    <property type="match status" value="1"/>
</dbReference>
<evidence type="ECO:0000256" key="2">
    <source>
        <dbReference type="ARBA" id="ARBA00009759"/>
    </source>
</evidence>
<evidence type="ECO:0008006" key="9">
    <source>
        <dbReference type="Google" id="ProtNLM"/>
    </source>
</evidence>
<feature type="binding site" evidence="6">
    <location>
        <position position="27"/>
    </location>
    <ligand>
        <name>Mg(2+)</name>
        <dbReference type="ChEBI" id="CHEBI:18420"/>
        <label>1</label>
        <note>catalytic</note>
    </ligand>
</feature>
<protein>
    <recommendedName>
        <fullName evidence="9">Inositol monophosphatase</fullName>
    </recommendedName>
</protein>
<feature type="binding site" evidence="6">
    <location>
        <position position="28"/>
    </location>
    <ligand>
        <name>Mg(2+)</name>
        <dbReference type="ChEBI" id="CHEBI:18420"/>
        <label>1</label>
        <note>catalytic</note>
    </ligand>
</feature>
<evidence type="ECO:0000313" key="8">
    <source>
        <dbReference type="Proteomes" id="UP001303160"/>
    </source>
</evidence>
<dbReference type="AlphaFoldDB" id="A0AAN6XPK9"/>
<proteinExistence type="inferred from homology"/>
<comment type="similarity">
    <text evidence="2">Belongs to the inositol monophosphatase superfamily.</text>
</comment>
<feature type="binding site" evidence="6">
    <location>
        <position position="25"/>
    </location>
    <ligand>
        <name>Mg(2+)</name>
        <dbReference type="ChEBI" id="CHEBI:18420"/>
        <label>1</label>
        <note>catalytic</note>
    </ligand>
</feature>
<feature type="binding site" evidence="6">
    <location>
        <position position="201"/>
    </location>
    <ligand>
        <name>Mg(2+)</name>
        <dbReference type="ChEBI" id="CHEBI:18420"/>
        <label>1</label>
        <note>catalytic</note>
    </ligand>
</feature>
<dbReference type="Gene3D" id="3.30.540.10">
    <property type="entry name" value="Fructose-1,6-Bisphosphatase, subunit A, domain 1"/>
    <property type="match status" value="1"/>
</dbReference>
<dbReference type="EMBL" id="MU863881">
    <property type="protein sequence ID" value="KAK4204603.1"/>
    <property type="molecule type" value="Genomic_DNA"/>
</dbReference>
<dbReference type="GO" id="GO:0008441">
    <property type="term" value="F:3'(2'),5'-bisphosphate nucleotidase activity"/>
    <property type="evidence" value="ECO:0007669"/>
    <property type="project" value="TreeGrafter"/>
</dbReference>
<keyword evidence="4" id="KW-0378">Hydrolase</keyword>
<sequence length="264" mass="28942">MLEVIDLGCSSPPTQRRKARFWSMDPIDGTSAFLKGEQYAVSLALIDEHGKELLGLLACPNLPLRAAMDAGQRIEEDVVDTEGMGVMLSAVRGSGYALLRPMGKGRLQGAVRKINRRRSKQQLIPVRMEDLHFVDSSVSCATDSSKVEILAERAGARETERTEIYSSHMRYAAMVLGGREFAQVRFPKKAKGEATPWCLWDHAGSQLIYSESGAGKVTDLEGRPIDFGAGRKLSNNWGLITADESVHVEILKLAGEVIGDIQKN</sequence>
<dbReference type="GO" id="GO:0046872">
    <property type="term" value="F:metal ion binding"/>
    <property type="evidence" value="ECO:0007669"/>
    <property type="project" value="UniProtKB-KW"/>
</dbReference>
<dbReference type="PANTHER" id="PTHR43200">
    <property type="entry name" value="PHOSPHATASE"/>
    <property type="match status" value="1"/>
</dbReference>
<dbReference type="InterPro" id="IPR020583">
    <property type="entry name" value="Inositol_monoP_metal-BS"/>
</dbReference>
<reference evidence="7" key="1">
    <citation type="journal article" date="2023" name="Mol. Phylogenet. Evol.">
        <title>Genome-scale phylogeny and comparative genomics of the fungal order Sordariales.</title>
        <authorList>
            <person name="Hensen N."/>
            <person name="Bonometti L."/>
            <person name="Westerberg I."/>
            <person name="Brannstrom I.O."/>
            <person name="Guillou S."/>
            <person name="Cros-Aarteil S."/>
            <person name="Calhoun S."/>
            <person name="Haridas S."/>
            <person name="Kuo A."/>
            <person name="Mondo S."/>
            <person name="Pangilinan J."/>
            <person name="Riley R."/>
            <person name="LaButti K."/>
            <person name="Andreopoulos B."/>
            <person name="Lipzen A."/>
            <person name="Chen C."/>
            <person name="Yan M."/>
            <person name="Daum C."/>
            <person name="Ng V."/>
            <person name="Clum A."/>
            <person name="Steindorff A."/>
            <person name="Ohm R.A."/>
            <person name="Martin F."/>
            <person name="Silar P."/>
            <person name="Natvig D.O."/>
            <person name="Lalanne C."/>
            <person name="Gautier V."/>
            <person name="Ament-Velasquez S.L."/>
            <person name="Kruys A."/>
            <person name="Hutchinson M.I."/>
            <person name="Powell A.J."/>
            <person name="Barry K."/>
            <person name="Miller A.N."/>
            <person name="Grigoriev I.V."/>
            <person name="Debuchy R."/>
            <person name="Gladieux P."/>
            <person name="Hiltunen Thoren M."/>
            <person name="Johannesson H."/>
        </authorList>
    </citation>
    <scope>NUCLEOTIDE SEQUENCE</scope>
    <source>
        <strain evidence="7">CBS 315.58</strain>
    </source>
</reference>
<dbReference type="Pfam" id="PF00459">
    <property type="entry name" value="Inositol_P"/>
    <property type="match status" value="1"/>
</dbReference>
<evidence type="ECO:0000256" key="5">
    <source>
        <dbReference type="ARBA" id="ARBA00022842"/>
    </source>
</evidence>